<dbReference type="InterPro" id="IPR013591">
    <property type="entry name" value="Brevis_radix_dom"/>
</dbReference>
<feature type="region of interest" description="Disordered" evidence="4">
    <location>
        <begin position="12"/>
        <end position="41"/>
    </location>
</feature>
<dbReference type="InterPro" id="IPR044532">
    <property type="entry name" value="BRX-like"/>
</dbReference>
<feature type="region of interest" description="Disordered" evidence="4">
    <location>
        <begin position="56"/>
        <end position="78"/>
    </location>
</feature>
<feature type="compositionally biased region" description="Polar residues" evidence="4">
    <location>
        <begin position="297"/>
        <end position="310"/>
    </location>
</feature>
<dbReference type="Pfam" id="PF08381">
    <property type="entry name" value="BRX"/>
    <property type="match status" value="3"/>
</dbReference>
<evidence type="ECO:0000259" key="5">
    <source>
        <dbReference type="PROSITE" id="PS51514"/>
    </source>
</evidence>
<evidence type="ECO:0000256" key="1">
    <source>
        <dbReference type="ARBA" id="ARBA00004123"/>
    </source>
</evidence>
<protein>
    <recommendedName>
        <fullName evidence="5">BRX domain-containing protein</fullName>
    </recommendedName>
</protein>
<comment type="similarity">
    <text evidence="2">Belongs to the BRX family.</text>
</comment>
<evidence type="ECO:0000256" key="2">
    <source>
        <dbReference type="ARBA" id="ARBA00009057"/>
    </source>
</evidence>
<reference evidence="6 7" key="1">
    <citation type="submission" date="2021-05" db="EMBL/GenBank/DDBJ databases">
        <title>Genome Assembly of Synthetic Allotetraploid Brassica napus Reveals Homoeologous Exchanges between Subgenomes.</title>
        <authorList>
            <person name="Davis J.T."/>
        </authorList>
    </citation>
    <scope>NUCLEOTIDE SEQUENCE [LARGE SCALE GENOMIC DNA]</scope>
    <source>
        <strain evidence="7">cv. Da-Ae</strain>
        <tissue evidence="6">Seedling</tissue>
    </source>
</reference>
<evidence type="ECO:0000313" key="7">
    <source>
        <dbReference type="Proteomes" id="UP000824890"/>
    </source>
</evidence>
<organism evidence="6 7">
    <name type="scientific">Brassica napus</name>
    <name type="common">Rape</name>
    <dbReference type="NCBI Taxonomy" id="3708"/>
    <lineage>
        <taxon>Eukaryota</taxon>
        <taxon>Viridiplantae</taxon>
        <taxon>Streptophyta</taxon>
        <taxon>Embryophyta</taxon>
        <taxon>Tracheophyta</taxon>
        <taxon>Spermatophyta</taxon>
        <taxon>Magnoliopsida</taxon>
        <taxon>eudicotyledons</taxon>
        <taxon>Gunneridae</taxon>
        <taxon>Pentapetalae</taxon>
        <taxon>rosids</taxon>
        <taxon>malvids</taxon>
        <taxon>Brassicales</taxon>
        <taxon>Brassicaceae</taxon>
        <taxon>Brassiceae</taxon>
        <taxon>Brassica</taxon>
    </lineage>
</organism>
<dbReference type="Pfam" id="PF13713">
    <property type="entry name" value="BRX_N"/>
    <property type="match status" value="1"/>
</dbReference>
<sequence length="396" mass="44193">MLTCIACTKQLNTTNNGGSRPQEEEDEETHTPRTKHATKSLTSQLKDMAVKASGAYKSCKPCSGTSNRNQNRNYADSDADLDSGRFHYAYQRAGTGTGASTPKVWGKEMESRLKGLSSEEGTPTSMSGRTESIVFVEEDEAKEWVAQVEPGVLITFVSLPQGGNDLKRIRFRAGPDYRFEFGLSCLDLPRQDLYIYLLLFLSIVREMFDKWQAQRWWTENSEKVMELYNVKQFNQESEPLPTPPASEDGGSQIQSAKDSPVTPPMNNEQPRGMGYSSSDSLDHQPIQTPKRYDSAGLASTTKLISGTKTEASSIDGGSARSSSADEGSEEVSVSNASDTESEWVEQDEPGIYITIRALPDGSRELKRVRFSRDKFGETLARVWWEQNRARIQKQYL</sequence>
<keyword evidence="7" id="KW-1185">Reference proteome</keyword>
<dbReference type="PANTHER" id="PTHR46058:SF2">
    <property type="entry name" value="PROTEIN BREVIS RADIX-LIKE 3"/>
    <property type="match status" value="1"/>
</dbReference>
<dbReference type="EMBL" id="JAGKQM010000006">
    <property type="protein sequence ID" value="KAH0920597.1"/>
    <property type="molecule type" value="Genomic_DNA"/>
</dbReference>
<dbReference type="InterPro" id="IPR027988">
    <property type="entry name" value="BRX_N"/>
</dbReference>
<feature type="compositionally biased region" description="Polar residues" evidence="4">
    <location>
        <begin position="63"/>
        <end position="74"/>
    </location>
</feature>
<feature type="compositionally biased region" description="Low complexity" evidence="4">
    <location>
        <begin position="311"/>
        <end position="325"/>
    </location>
</feature>
<accession>A0ABQ8CU14</accession>
<feature type="region of interest" description="Disordered" evidence="4">
    <location>
        <begin position="235"/>
        <end position="345"/>
    </location>
</feature>
<keyword evidence="3" id="KW-0539">Nucleus</keyword>
<evidence type="ECO:0000313" key="6">
    <source>
        <dbReference type="EMBL" id="KAH0920597.1"/>
    </source>
</evidence>
<feature type="domain" description="BRX" evidence="5">
    <location>
        <begin position="142"/>
        <end position="229"/>
    </location>
</feature>
<feature type="domain" description="BRX" evidence="5">
    <location>
        <begin position="341"/>
        <end position="396"/>
    </location>
</feature>
<dbReference type="PANTHER" id="PTHR46058">
    <property type="entry name" value="PROTEIN BREVIS RADIX-LIKE 1"/>
    <property type="match status" value="1"/>
</dbReference>
<dbReference type="Proteomes" id="UP000824890">
    <property type="component" value="Unassembled WGS sequence"/>
</dbReference>
<comment type="subcellular location">
    <subcellularLocation>
        <location evidence="1">Nucleus</location>
    </subcellularLocation>
</comment>
<proteinExistence type="inferred from homology"/>
<evidence type="ECO:0000256" key="4">
    <source>
        <dbReference type="SAM" id="MobiDB-lite"/>
    </source>
</evidence>
<name>A0ABQ8CU14_BRANA</name>
<evidence type="ECO:0000256" key="3">
    <source>
        <dbReference type="ARBA" id="ARBA00023242"/>
    </source>
</evidence>
<gene>
    <name evidence="6" type="ORF">HID58_020615</name>
</gene>
<comment type="caution">
    <text evidence="6">The sequence shown here is derived from an EMBL/GenBank/DDBJ whole genome shotgun (WGS) entry which is preliminary data.</text>
</comment>
<feature type="compositionally biased region" description="Polar residues" evidence="4">
    <location>
        <begin position="264"/>
        <end position="279"/>
    </location>
</feature>
<dbReference type="PROSITE" id="PS51514">
    <property type="entry name" value="BRX"/>
    <property type="match status" value="2"/>
</dbReference>